<accession>A0A919GIY8</accession>
<evidence type="ECO:0000313" key="2">
    <source>
        <dbReference type="Proteomes" id="UP000603227"/>
    </source>
</evidence>
<organism evidence="1 2">
    <name type="scientific">Streptomyces capitiformicae</name>
    <dbReference type="NCBI Taxonomy" id="2014920"/>
    <lineage>
        <taxon>Bacteria</taxon>
        <taxon>Bacillati</taxon>
        <taxon>Actinomycetota</taxon>
        <taxon>Actinomycetes</taxon>
        <taxon>Kitasatosporales</taxon>
        <taxon>Streptomycetaceae</taxon>
        <taxon>Streptomyces</taxon>
    </lineage>
</organism>
<protein>
    <submittedName>
        <fullName evidence="1">Uncharacterized protein</fullName>
    </submittedName>
</protein>
<evidence type="ECO:0000313" key="1">
    <source>
        <dbReference type="EMBL" id="GHH85251.1"/>
    </source>
</evidence>
<keyword evidence="2" id="KW-1185">Reference proteome</keyword>
<dbReference type="Proteomes" id="UP000603227">
    <property type="component" value="Unassembled WGS sequence"/>
</dbReference>
<reference evidence="1" key="1">
    <citation type="journal article" date="2014" name="Int. J. Syst. Evol. Microbiol.">
        <title>Complete genome sequence of Corynebacterium casei LMG S-19264T (=DSM 44701T), isolated from a smear-ripened cheese.</title>
        <authorList>
            <consortium name="US DOE Joint Genome Institute (JGI-PGF)"/>
            <person name="Walter F."/>
            <person name="Albersmeier A."/>
            <person name="Kalinowski J."/>
            <person name="Ruckert C."/>
        </authorList>
    </citation>
    <scope>NUCLEOTIDE SEQUENCE</scope>
    <source>
        <strain evidence="1">CGMCC 4.7403</strain>
    </source>
</reference>
<name>A0A919GIY8_9ACTN</name>
<gene>
    <name evidence="1" type="ORF">GCM10017771_17450</name>
</gene>
<dbReference type="EMBL" id="BNAT01000004">
    <property type="protein sequence ID" value="GHH85251.1"/>
    <property type="molecule type" value="Genomic_DNA"/>
</dbReference>
<dbReference type="AlphaFoldDB" id="A0A919GIY8"/>
<proteinExistence type="predicted"/>
<dbReference type="RefSeq" id="WP_308437841.1">
    <property type="nucleotide sequence ID" value="NZ_BNAT01000004.1"/>
</dbReference>
<sequence length="76" mass="8021">MSLYGYGERGGLVDAELTALATAGATALLQQMVGDGWAGLRDRVVALFARGRDETDVQEDLEEVRADLVAAHDAGD</sequence>
<comment type="caution">
    <text evidence="1">The sequence shown here is derived from an EMBL/GenBank/DDBJ whole genome shotgun (WGS) entry which is preliminary data.</text>
</comment>
<reference evidence="1" key="2">
    <citation type="submission" date="2020-09" db="EMBL/GenBank/DDBJ databases">
        <authorList>
            <person name="Sun Q."/>
            <person name="Zhou Y."/>
        </authorList>
    </citation>
    <scope>NUCLEOTIDE SEQUENCE</scope>
    <source>
        <strain evidence="1">CGMCC 4.7403</strain>
    </source>
</reference>